<dbReference type="Proteomes" id="UP000239462">
    <property type="component" value="Chromosome"/>
</dbReference>
<protein>
    <submittedName>
        <fullName evidence="3">Capsular glucan synthase</fullName>
        <ecNumber evidence="3">2.4.1.21</ecNumber>
    </submittedName>
    <submittedName>
        <fullName evidence="4">Glycosyltransferase involved in cell wall biosynthesis</fullName>
    </submittedName>
</protein>
<dbReference type="InterPro" id="IPR028098">
    <property type="entry name" value="Glyco_trans_4-like_N"/>
</dbReference>
<keyword evidence="3" id="KW-0328">Glycosyltransferase</keyword>
<name>A0A2L1CAN2_METMI</name>
<gene>
    <name evidence="3" type="primary">glgA_1</name>
    <name evidence="4" type="ORF">HNP94_001814</name>
    <name evidence="5" type="ORF">HNP96_001723</name>
    <name evidence="3" type="ORF">MMJJ_10040</name>
</gene>
<dbReference type="CDD" id="cd03801">
    <property type="entry name" value="GT4_PimA-like"/>
    <property type="match status" value="1"/>
</dbReference>
<dbReference type="AlphaFoldDB" id="A0A2L1CAN2"/>
<dbReference type="Proteomes" id="UP000590564">
    <property type="component" value="Unassembled WGS sequence"/>
</dbReference>
<dbReference type="Proteomes" id="UP000567099">
    <property type="component" value="Unassembled WGS sequence"/>
</dbReference>
<dbReference type="EC" id="2.4.1.21" evidence="3"/>
<organism evidence="3 6">
    <name type="scientific">Methanococcus maripaludis</name>
    <name type="common">Methanococcus deltae</name>
    <dbReference type="NCBI Taxonomy" id="39152"/>
    <lineage>
        <taxon>Archaea</taxon>
        <taxon>Methanobacteriati</taxon>
        <taxon>Methanobacteriota</taxon>
        <taxon>Methanomada group</taxon>
        <taxon>Methanococci</taxon>
        <taxon>Methanococcales</taxon>
        <taxon>Methanococcaceae</taxon>
        <taxon>Methanococcus</taxon>
    </lineage>
</organism>
<reference evidence="3" key="2">
    <citation type="submission" date="2018-02" db="EMBL/GenBank/DDBJ databases">
        <title>Complete genome sequence of the Methanococcus maripaludis type strain JJ (DSM 2067), a model for selenoprotein synthesis in Archaea.</title>
        <authorList>
            <person name="Poehlein A."/>
            <person name="Heym D."/>
            <person name="Quitzke V."/>
            <person name="Fersch J."/>
            <person name="Daniel R."/>
            <person name="Rother M."/>
        </authorList>
    </citation>
    <scope>NUCLEOTIDE SEQUENCE [LARGE SCALE GENOMIC DNA]</scope>
    <source>
        <strain evidence="3">DSM 2067</strain>
    </source>
</reference>
<evidence type="ECO:0000313" key="3">
    <source>
        <dbReference type="EMBL" id="AVB76404.1"/>
    </source>
</evidence>
<evidence type="ECO:0000313" key="8">
    <source>
        <dbReference type="Proteomes" id="UP000590564"/>
    </source>
</evidence>
<dbReference type="GeneID" id="36102090"/>
<dbReference type="InterPro" id="IPR001296">
    <property type="entry name" value="Glyco_trans_1"/>
</dbReference>
<evidence type="ECO:0000259" key="1">
    <source>
        <dbReference type="Pfam" id="PF00534"/>
    </source>
</evidence>
<feature type="domain" description="Glycosyltransferase subfamily 4-like N-terminal" evidence="2">
    <location>
        <begin position="13"/>
        <end position="173"/>
    </location>
</feature>
<sequence length="355" mass="40316">MKILLPSIYYPFIGGVSIHVENLIKNLNKLDDFEFHILNYNFDETINNSFENVTIHKVPYFSKLRGPSYILNGYKIGKKIIKDEKIDLIHSHYAAPQGFLGATLGKKCSIPTVLTLHGSDVLNLSKNTFGKYFFNYAVYNSEKIICVSEFLKNNLKTNFNLDSDVIYNGFDEELFNPSDNDKNYGLFVGSLVEQKGIFYFLESIKNIDFNFKIIGNGPLYTKIMDFIKVNDIKNVELLGTKTQSQVSEYLKNCSFLVLPSISEGLGMTIIEAFACKKAVIGSNVGGIPELIKDEINGYIVPPKNTKILEDKINMLVNDKNLRKSLGNEGLNYSKNFSWRLSSKKTYDIYDSLLNR</sequence>
<evidence type="ECO:0000313" key="6">
    <source>
        <dbReference type="Proteomes" id="UP000239462"/>
    </source>
</evidence>
<dbReference type="InterPro" id="IPR050194">
    <property type="entry name" value="Glycosyltransferase_grp1"/>
</dbReference>
<dbReference type="GO" id="GO:0009011">
    <property type="term" value="F:alpha-1,4-glucan glucosyltransferase (ADP-glucose donor) activity"/>
    <property type="evidence" value="ECO:0007669"/>
    <property type="project" value="UniProtKB-EC"/>
</dbReference>
<reference evidence="6" key="1">
    <citation type="journal article" date="2018" name="Genome Announc.">
        <title>Complete Genome Sequence of the Methanococcus maripaludis Type Strain JJ (DSM 2067), a Model for Selenoprotein Synthesis in Archaea.</title>
        <authorList>
            <person name="Poehlein A."/>
            <person name="Heym D."/>
            <person name="Quitzke V."/>
            <person name="Fersch J."/>
            <person name="Daniel R."/>
            <person name="Rother M."/>
        </authorList>
    </citation>
    <scope>NUCLEOTIDE SEQUENCE [LARGE SCALE GENOMIC DNA]</scope>
    <source>
        <strain evidence="6">DSM 2067</strain>
    </source>
</reference>
<accession>A0A2L1CAN2</accession>
<evidence type="ECO:0000259" key="2">
    <source>
        <dbReference type="Pfam" id="PF13439"/>
    </source>
</evidence>
<dbReference type="PANTHER" id="PTHR45947:SF3">
    <property type="entry name" value="SULFOQUINOVOSYL TRANSFERASE SQD2"/>
    <property type="match status" value="1"/>
</dbReference>
<evidence type="ECO:0000313" key="7">
    <source>
        <dbReference type="Proteomes" id="UP000567099"/>
    </source>
</evidence>
<dbReference type="EMBL" id="JACHED010000004">
    <property type="protein sequence ID" value="MBB6497675.1"/>
    <property type="molecule type" value="Genomic_DNA"/>
</dbReference>
<feature type="domain" description="Glycosyl transferase family 1" evidence="1">
    <location>
        <begin position="177"/>
        <end position="329"/>
    </location>
</feature>
<dbReference type="KEGG" id="mmad:MMJJ_10040"/>
<dbReference type="SUPFAM" id="SSF53756">
    <property type="entry name" value="UDP-Glycosyltransferase/glycogen phosphorylase"/>
    <property type="match status" value="1"/>
</dbReference>
<evidence type="ECO:0000313" key="5">
    <source>
        <dbReference type="EMBL" id="MBB6497675.1"/>
    </source>
</evidence>
<keyword evidence="3" id="KW-0808">Transferase</keyword>
<dbReference type="Pfam" id="PF13439">
    <property type="entry name" value="Glyco_transf_4"/>
    <property type="match status" value="1"/>
</dbReference>
<dbReference type="PANTHER" id="PTHR45947">
    <property type="entry name" value="SULFOQUINOVOSYL TRANSFERASE SQD2"/>
    <property type="match status" value="1"/>
</dbReference>
<dbReference type="Pfam" id="PF00534">
    <property type="entry name" value="Glycos_transf_1"/>
    <property type="match status" value="1"/>
</dbReference>
<dbReference type="RefSeq" id="WP_104837934.1">
    <property type="nucleotide sequence ID" value="NZ_CP026606.1"/>
</dbReference>
<dbReference type="EMBL" id="JACDUO010000003">
    <property type="protein sequence ID" value="MBA2864786.1"/>
    <property type="molecule type" value="Genomic_DNA"/>
</dbReference>
<evidence type="ECO:0000313" key="4">
    <source>
        <dbReference type="EMBL" id="MBA2864786.1"/>
    </source>
</evidence>
<reference evidence="4 7" key="3">
    <citation type="submission" date="2020-07" db="EMBL/GenBank/DDBJ databases">
        <title>Genomic Encyclopedia of Type Strains, Phase IV (KMG-V): Genome sequencing to study the core and pangenomes of soil and plant-associated prokaryotes.</title>
        <authorList>
            <person name="Whitman W."/>
        </authorList>
    </citation>
    <scope>NUCLEOTIDE SEQUENCE [LARGE SCALE GENOMIC DNA]</scope>
    <source>
        <strain evidence="4 7">C13</strain>
        <strain evidence="5 8">D1</strain>
    </source>
</reference>
<dbReference type="EMBL" id="CP026606">
    <property type="protein sequence ID" value="AVB76404.1"/>
    <property type="molecule type" value="Genomic_DNA"/>
</dbReference>
<dbReference type="Gene3D" id="3.40.50.2000">
    <property type="entry name" value="Glycogen Phosphorylase B"/>
    <property type="match status" value="2"/>
</dbReference>
<proteinExistence type="predicted"/>